<proteinExistence type="predicted"/>
<reference evidence="1 2" key="1">
    <citation type="submission" date="2019-07" db="EMBL/GenBank/DDBJ databases">
        <title>Whole genome shotgun sequence of Thiobacillus plumbophilus NBRC 107929.</title>
        <authorList>
            <person name="Hosoyama A."/>
            <person name="Uohara A."/>
            <person name="Ohji S."/>
            <person name="Ichikawa N."/>
        </authorList>
    </citation>
    <scope>NUCLEOTIDE SEQUENCE [LARGE SCALE GENOMIC DNA]</scope>
    <source>
        <strain evidence="1 2">NBRC 107929</strain>
    </source>
</reference>
<comment type="caution">
    <text evidence="1">The sequence shown here is derived from an EMBL/GenBank/DDBJ whole genome shotgun (WGS) entry which is preliminary data.</text>
</comment>
<dbReference type="Proteomes" id="UP000321337">
    <property type="component" value="Unassembled WGS sequence"/>
</dbReference>
<dbReference type="Pfam" id="PF08895">
    <property type="entry name" value="DUF1840"/>
    <property type="match status" value="1"/>
</dbReference>
<dbReference type="EMBL" id="BKAD01000007">
    <property type="protein sequence ID" value="GEP29584.1"/>
    <property type="molecule type" value="Genomic_DNA"/>
</dbReference>
<keyword evidence="2" id="KW-1185">Reference proteome</keyword>
<evidence type="ECO:0000313" key="2">
    <source>
        <dbReference type="Proteomes" id="UP000321337"/>
    </source>
</evidence>
<organism evidence="1 2">
    <name type="scientific">Sulfuriferula plumbiphila</name>
    <dbReference type="NCBI Taxonomy" id="171865"/>
    <lineage>
        <taxon>Bacteria</taxon>
        <taxon>Pseudomonadati</taxon>
        <taxon>Pseudomonadota</taxon>
        <taxon>Betaproteobacteria</taxon>
        <taxon>Nitrosomonadales</taxon>
        <taxon>Sulfuricellaceae</taxon>
        <taxon>Sulfuriferula</taxon>
    </lineage>
</organism>
<protein>
    <recommendedName>
        <fullName evidence="3">DUF1840 domain-containing protein</fullName>
    </recommendedName>
</protein>
<dbReference type="InterPro" id="IPR014991">
    <property type="entry name" value="DUF1840"/>
</dbReference>
<evidence type="ECO:0000313" key="1">
    <source>
        <dbReference type="EMBL" id="GEP29584.1"/>
    </source>
</evidence>
<sequence>MSQSQVKKTFKDAIMLITFHTDAYADITMFGDVALNLLKLMGHSATVPGAILAADVPAALERLRAGVAAAVPESGDAAGNDADEQPVSLAHRALPLIQLLEAAVAAKSDVMWDQ</sequence>
<gene>
    <name evidence="1" type="ORF">TPL01_07220</name>
</gene>
<evidence type="ECO:0008006" key="3">
    <source>
        <dbReference type="Google" id="ProtNLM"/>
    </source>
</evidence>
<accession>A0A512L544</accession>
<dbReference type="AlphaFoldDB" id="A0A512L544"/>
<name>A0A512L544_9PROT</name>